<dbReference type="OrthoDB" id="5914987at2759"/>
<evidence type="ECO:0000313" key="2">
    <source>
        <dbReference type="Proteomes" id="UP000025227"/>
    </source>
</evidence>
<organism evidence="2 3">
    <name type="scientific">Haemonchus contortus</name>
    <name type="common">Barber pole worm</name>
    <dbReference type="NCBI Taxonomy" id="6289"/>
    <lineage>
        <taxon>Eukaryota</taxon>
        <taxon>Metazoa</taxon>
        <taxon>Ecdysozoa</taxon>
        <taxon>Nematoda</taxon>
        <taxon>Chromadorea</taxon>
        <taxon>Rhabditida</taxon>
        <taxon>Rhabditina</taxon>
        <taxon>Rhabditomorpha</taxon>
        <taxon>Strongyloidea</taxon>
        <taxon>Trichostrongylidae</taxon>
        <taxon>Haemonchus</taxon>
    </lineage>
</organism>
<dbReference type="OMA" id="MHSARIQ"/>
<dbReference type="InterPro" id="IPR009050">
    <property type="entry name" value="Globin-like_sf"/>
</dbReference>
<evidence type="ECO:0000313" key="3">
    <source>
        <dbReference type="WBParaSite" id="HCON_00158270-00001"/>
    </source>
</evidence>
<keyword evidence="1" id="KW-0175">Coiled coil</keyword>
<name>A0A7I4YWW3_HAECO</name>
<dbReference type="Proteomes" id="UP000025227">
    <property type="component" value="Unplaced"/>
</dbReference>
<dbReference type="InterPro" id="IPR012292">
    <property type="entry name" value="Globin/Proto"/>
</dbReference>
<dbReference type="GO" id="GO:0020037">
    <property type="term" value="F:heme binding"/>
    <property type="evidence" value="ECO:0007669"/>
    <property type="project" value="InterPro"/>
</dbReference>
<dbReference type="Gene3D" id="1.10.490.10">
    <property type="entry name" value="Globins"/>
    <property type="match status" value="1"/>
</dbReference>
<feature type="coiled-coil region" evidence="1">
    <location>
        <begin position="61"/>
        <end position="88"/>
    </location>
</feature>
<dbReference type="SUPFAM" id="SSF46458">
    <property type="entry name" value="Globin-like"/>
    <property type="match status" value="1"/>
</dbReference>
<protein>
    <submittedName>
        <fullName evidence="3">GLOBIN domain-containing protein</fullName>
    </submittedName>
</protein>
<reference evidence="3" key="1">
    <citation type="submission" date="2020-12" db="UniProtKB">
        <authorList>
            <consortium name="WormBaseParasite"/>
        </authorList>
    </citation>
    <scope>IDENTIFICATION</scope>
    <source>
        <strain evidence="3">MHco3</strain>
    </source>
</reference>
<evidence type="ECO:0000256" key="1">
    <source>
        <dbReference type="SAM" id="Coils"/>
    </source>
</evidence>
<dbReference type="GO" id="GO:0019825">
    <property type="term" value="F:oxygen binding"/>
    <property type="evidence" value="ECO:0007669"/>
    <property type="project" value="InterPro"/>
</dbReference>
<keyword evidence="2" id="KW-1185">Reference proteome</keyword>
<accession>A0A7I4YWW3</accession>
<dbReference type="WBParaSite" id="HCON_00158270-00001">
    <property type="protein sequence ID" value="HCON_00158270-00001"/>
    <property type="gene ID" value="HCON_00158270"/>
</dbReference>
<sequence length="247" mass="29216">MILPFHLNTHSISMKKFKAPFEMFFFSAMHTARIQNLVRKLQRPPSGENIFISSSYSGRVFVADQEEVNKICEEYQKLENKYDLFERMFIQLFLEEEIELSVHFGLDKLNEQDLRKDQRFRTHVGKFQRFFTGIVEMLSKGPDQLNNIVQVLRIVGRQHGNVRTMSFTAEKWLIFKNVLLSLLCRDNSEKSFSTWSKFISFVIYEIKDSYLEQVRHARSSSCPHIAELMLFRRPEQRTKSICTPAQK</sequence>
<proteinExistence type="predicted"/>
<dbReference type="AlphaFoldDB" id="A0A7I4YWW3"/>